<protein>
    <recommendedName>
        <fullName evidence="13">Mitochondrial carrier</fullName>
    </recommendedName>
</protein>
<evidence type="ECO:0000256" key="2">
    <source>
        <dbReference type="ARBA" id="ARBA00006375"/>
    </source>
</evidence>
<evidence type="ECO:0008006" key="13">
    <source>
        <dbReference type="Google" id="ProtNLM"/>
    </source>
</evidence>
<evidence type="ECO:0000256" key="6">
    <source>
        <dbReference type="ARBA" id="ARBA00022989"/>
    </source>
</evidence>
<evidence type="ECO:0000256" key="10">
    <source>
        <dbReference type="RuleBase" id="RU000488"/>
    </source>
</evidence>
<keyword evidence="6" id="KW-1133">Transmembrane helix</keyword>
<dbReference type="GO" id="GO:0022857">
    <property type="term" value="F:transmembrane transporter activity"/>
    <property type="evidence" value="ECO:0007669"/>
    <property type="project" value="TreeGrafter"/>
</dbReference>
<name>A0A9P6PZC5_9FUNG</name>
<keyword evidence="8 9" id="KW-0472">Membrane</keyword>
<keyword evidence="4 9" id="KW-0812">Transmembrane</keyword>
<evidence type="ECO:0000313" key="12">
    <source>
        <dbReference type="Proteomes" id="UP000726737"/>
    </source>
</evidence>
<dbReference type="Pfam" id="PF00153">
    <property type="entry name" value="Mito_carr"/>
    <property type="match status" value="4"/>
</dbReference>
<feature type="repeat" description="Solcar" evidence="9">
    <location>
        <begin position="221"/>
        <end position="360"/>
    </location>
</feature>
<dbReference type="PROSITE" id="PS50920">
    <property type="entry name" value="SOLCAR"/>
    <property type="match status" value="3"/>
</dbReference>
<dbReference type="InterPro" id="IPR050567">
    <property type="entry name" value="Mitochondrial_Carrier"/>
</dbReference>
<evidence type="ECO:0000256" key="5">
    <source>
        <dbReference type="ARBA" id="ARBA00022737"/>
    </source>
</evidence>
<comment type="caution">
    <text evidence="11">The sequence shown here is derived from an EMBL/GenBank/DDBJ whole genome shotgun (WGS) entry which is preliminary data.</text>
</comment>
<dbReference type="AlphaFoldDB" id="A0A9P6PZC5"/>
<proteinExistence type="inferred from homology"/>
<keyword evidence="3 10" id="KW-0813">Transport</keyword>
<keyword evidence="7" id="KW-0496">Mitochondrion</keyword>
<gene>
    <name evidence="11" type="ORF">BG011_004973</name>
</gene>
<dbReference type="InterPro" id="IPR023395">
    <property type="entry name" value="MCP_dom_sf"/>
</dbReference>
<dbReference type="PANTHER" id="PTHR45624">
    <property type="entry name" value="MITOCHONDRIAL BASIC AMINO ACIDS TRANSPORTER-RELATED"/>
    <property type="match status" value="1"/>
</dbReference>
<accession>A0A9P6PZC5</accession>
<feature type="repeat" description="Solcar" evidence="9">
    <location>
        <begin position="111"/>
        <end position="210"/>
    </location>
</feature>
<evidence type="ECO:0000256" key="9">
    <source>
        <dbReference type="PROSITE-ProRule" id="PRU00282"/>
    </source>
</evidence>
<organism evidence="11 12">
    <name type="scientific">Mortierella polycephala</name>
    <dbReference type="NCBI Taxonomy" id="41804"/>
    <lineage>
        <taxon>Eukaryota</taxon>
        <taxon>Fungi</taxon>
        <taxon>Fungi incertae sedis</taxon>
        <taxon>Mucoromycota</taxon>
        <taxon>Mortierellomycotina</taxon>
        <taxon>Mortierellomycetes</taxon>
        <taxon>Mortierellales</taxon>
        <taxon>Mortierellaceae</taxon>
        <taxon>Mortierella</taxon>
    </lineage>
</organism>
<dbReference type="OrthoDB" id="193856at2759"/>
<evidence type="ECO:0000256" key="1">
    <source>
        <dbReference type="ARBA" id="ARBA00004225"/>
    </source>
</evidence>
<dbReference type="PANTHER" id="PTHR45624:SF10">
    <property type="entry name" value="SLC (SOLUTE CARRIER) HOMOLOG"/>
    <property type="match status" value="1"/>
</dbReference>
<reference evidence="11" key="1">
    <citation type="journal article" date="2020" name="Fungal Divers.">
        <title>Resolving the Mortierellaceae phylogeny through synthesis of multi-gene phylogenetics and phylogenomics.</title>
        <authorList>
            <person name="Vandepol N."/>
            <person name="Liber J."/>
            <person name="Desiro A."/>
            <person name="Na H."/>
            <person name="Kennedy M."/>
            <person name="Barry K."/>
            <person name="Grigoriev I.V."/>
            <person name="Miller A.N."/>
            <person name="O'Donnell K."/>
            <person name="Stajich J.E."/>
            <person name="Bonito G."/>
        </authorList>
    </citation>
    <scope>NUCLEOTIDE SEQUENCE</scope>
    <source>
        <strain evidence="11">KOD948</strain>
    </source>
</reference>
<evidence type="ECO:0000313" key="11">
    <source>
        <dbReference type="EMBL" id="KAG0255675.1"/>
    </source>
</evidence>
<feature type="repeat" description="Solcar" evidence="9">
    <location>
        <begin position="1"/>
        <end position="84"/>
    </location>
</feature>
<sequence length="365" mass="39145">MGYISGVAGLIIGSPLDVLKVRLQAQEQGKPGSLRNIASNKHSLSTMVQNEGVRSLFKGISSPIVGLAGLNSILFASYSASMRALETFSSRPVPTDPSSSSYYAAAGDTYQPLSHVFTAGFVAGVACFLVSTPTELVKCRAQVIASRLDPNSSAAAQRAILGESGSWRVAKDVVRRFGFKGFYQGGWVTILRDAPGYGVYFLAYEGLKRALDIPPGETGGINTWKLLFAGGLAGTLSWVCIYPLDVIKTRLQTQPHLVMTDPYSTTRTLPITAPARVPSAATSLLSKSHVEQRGLVHQTSRQGHSQVPSAAPYKGMVDCAIRSYKSEGMGVFMRGATPALLRAFPVNAVTFFVYELVMAELQKLE</sequence>
<dbReference type="SUPFAM" id="SSF103506">
    <property type="entry name" value="Mitochondrial carrier"/>
    <property type="match status" value="1"/>
</dbReference>
<keyword evidence="5" id="KW-0677">Repeat</keyword>
<evidence type="ECO:0000256" key="4">
    <source>
        <dbReference type="ARBA" id="ARBA00022692"/>
    </source>
</evidence>
<keyword evidence="12" id="KW-1185">Reference proteome</keyword>
<evidence type="ECO:0000256" key="8">
    <source>
        <dbReference type="ARBA" id="ARBA00023136"/>
    </source>
</evidence>
<evidence type="ECO:0000256" key="7">
    <source>
        <dbReference type="ARBA" id="ARBA00023128"/>
    </source>
</evidence>
<dbReference type="InterPro" id="IPR018108">
    <property type="entry name" value="MCP_transmembrane"/>
</dbReference>
<comment type="subcellular location">
    <subcellularLocation>
        <location evidence="1">Mitochondrion membrane</location>
        <topology evidence="1">Multi-pass membrane protein</topology>
    </subcellularLocation>
</comment>
<evidence type="ECO:0000256" key="3">
    <source>
        <dbReference type="ARBA" id="ARBA00022448"/>
    </source>
</evidence>
<dbReference type="EMBL" id="JAAAJA010000337">
    <property type="protein sequence ID" value="KAG0255675.1"/>
    <property type="molecule type" value="Genomic_DNA"/>
</dbReference>
<dbReference type="GO" id="GO:0031966">
    <property type="term" value="C:mitochondrial membrane"/>
    <property type="evidence" value="ECO:0007669"/>
    <property type="project" value="UniProtKB-SubCell"/>
</dbReference>
<dbReference type="Gene3D" id="1.50.40.10">
    <property type="entry name" value="Mitochondrial carrier domain"/>
    <property type="match status" value="1"/>
</dbReference>
<comment type="similarity">
    <text evidence="2 10">Belongs to the mitochondrial carrier (TC 2.A.29) family.</text>
</comment>
<dbReference type="Proteomes" id="UP000726737">
    <property type="component" value="Unassembled WGS sequence"/>
</dbReference>